<dbReference type="AlphaFoldDB" id="A0A317F9T3"/>
<dbReference type="RefSeq" id="WP_109873260.1">
    <property type="nucleotide sequence ID" value="NZ_QGNA01000007.1"/>
</dbReference>
<evidence type="ECO:0008006" key="3">
    <source>
        <dbReference type="Google" id="ProtNLM"/>
    </source>
</evidence>
<keyword evidence="2" id="KW-1185">Reference proteome</keyword>
<sequence length="161" mass="16448">MLTAGPLDADLATFCESGLSIVVACSGQDGWPMVGLALACAADVAAQRLRLVMSRDANQALLAAAARSGAIAATFSQPGSHRSIQFKGGLACAEVAQPEDIRRAAEQTDAFCRILVRAGYSETLASAYCAHDPAGLAVLSFSPRDAFLQTPGPGAGGALPR</sequence>
<name>A0A317F9T3_9PROT</name>
<reference evidence="2" key="1">
    <citation type="submission" date="2018-05" db="EMBL/GenBank/DDBJ databases">
        <authorList>
            <person name="Du Z."/>
            <person name="Wang X."/>
        </authorList>
    </citation>
    <scope>NUCLEOTIDE SEQUENCE [LARGE SCALE GENOMIC DNA]</scope>
    <source>
        <strain evidence="2">CQN31</strain>
    </source>
</reference>
<accession>A0A317F9T3</accession>
<proteinExistence type="predicted"/>
<gene>
    <name evidence="1" type="ORF">DFH01_25000</name>
</gene>
<dbReference type="Proteomes" id="UP000245765">
    <property type="component" value="Unassembled WGS sequence"/>
</dbReference>
<evidence type="ECO:0000313" key="1">
    <source>
        <dbReference type="EMBL" id="PWS34288.1"/>
    </source>
</evidence>
<organism evidence="1 2">
    <name type="scientific">Falsiroseomonas bella</name>
    <dbReference type="NCBI Taxonomy" id="2184016"/>
    <lineage>
        <taxon>Bacteria</taxon>
        <taxon>Pseudomonadati</taxon>
        <taxon>Pseudomonadota</taxon>
        <taxon>Alphaproteobacteria</taxon>
        <taxon>Acetobacterales</taxon>
        <taxon>Roseomonadaceae</taxon>
        <taxon>Falsiroseomonas</taxon>
    </lineage>
</organism>
<evidence type="ECO:0000313" key="2">
    <source>
        <dbReference type="Proteomes" id="UP000245765"/>
    </source>
</evidence>
<dbReference type="EMBL" id="QGNA01000007">
    <property type="protein sequence ID" value="PWS34288.1"/>
    <property type="molecule type" value="Genomic_DNA"/>
</dbReference>
<dbReference type="OrthoDB" id="2618648at2"/>
<protein>
    <recommendedName>
        <fullName evidence="3">Flavin reductase like domain-containing protein</fullName>
    </recommendedName>
</protein>
<comment type="caution">
    <text evidence="1">The sequence shown here is derived from an EMBL/GenBank/DDBJ whole genome shotgun (WGS) entry which is preliminary data.</text>
</comment>